<feature type="transmembrane region" description="Helical" evidence="4">
    <location>
        <begin position="319"/>
        <end position="340"/>
    </location>
</feature>
<evidence type="ECO:0000256" key="3">
    <source>
        <dbReference type="ARBA" id="ARBA00023136"/>
    </source>
</evidence>
<feature type="transmembrane region" description="Helical" evidence="4">
    <location>
        <begin position="151"/>
        <end position="170"/>
    </location>
</feature>
<feature type="transmembrane region" description="Helical" evidence="4">
    <location>
        <begin position="229"/>
        <end position="255"/>
    </location>
</feature>
<feature type="transmembrane region" description="Helical" evidence="4">
    <location>
        <begin position="90"/>
        <end position="108"/>
    </location>
</feature>
<sequence>MSAPTSISDTSFQAPPSNDALAKRNAVVLAAAMALGGSSPSIVVSLGGLVGQALATDKELATLPVSLLNLGLALGTIPAAMFMRKAGRRIGYMVGAGIGLAGGCLAAFGIASASFMLFCLGTLIIGSYGSFNQSYRFAATDAASESFKPKAISWVMTGGLVAGIVGPQTVIWTRDAVQGAPFAGAFLGQATLAFLSMIVVSFLRPTPVSVATPKAGGRPLSKIVRQPRFIVAVVTGLVSYSLMTFMMTAAPLAMIGCGHPVGAAALGIQWHILAMFGPSFFTGRLITRFGKGRVTATGLVLIALSAIIGLSGITIAHFWITLVLLGIGWNFGFIGATAMVTDCYRPEERAKVQAANDFLIFGSVALASFSSGKLLSVGGWVSVNWMVFPPVMVALVLLAWQQRTKGIVPA</sequence>
<dbReference type="RefSeq" id="WP_099512475.1">
    <property type="nucleotide sequence ID" value="NZ_CP016616.1"/>
</dbReference>
<dbReference type="KEGG" id="moc:BB934_26975"/>
<proteinExistence type="predicted"/>
<feature type="transmembrane region" description="Helical" evidence="4">
    <location>
        <begin position="26"/>
        <end position="49"/>
    </location>
</feature>
<feature type="transmembrane region" description="Helical" evidence="4">
    <location>
        <begin position="294"/>
        <end position="313"/>
    </location>
</feature>
<keyword evidence="3 4" id="KW-0472">Membrane</keyword>
<evidence type="ECO:0000259" key="5">
    <source>
        <dbReference type="PROSITE" id="PS50850"/>
    </source>
</evidence>
<dbReference type="SUPFAM" id="SSF103473">
    <property type="entry name" value="MFS general substrate transporter"/>
    <property type="match status" value="1"/>
</dbReference>
<evidence type="ECO:0000313" key="6">
    <source>
        <dbReference type="EMBL" id="ANY81418.1"/>
    </source>
</evidence>
<dbReference type="PROSITE" id="PS50850">
    <property type="entry name" value="MFS"/>
    <property type="match status" value="1"/>
</dbReference>
<feature type="domain" description="Major facilitator superfamily (MFS) profile" evidence="5">
    <location>
        <begin position="228"/>
        <end position="410"/>
    </location>
</feature>
<name>A0A1B2EN63_9HYPH</name>
<dbReference type="AlphaFoldDB" id="A0A1B2EN63"/>
<dbReference type="EMBL" id="CP016616">
    <property type="protein sequence ID" value="ANY81418.1"/>
    <property type="molecule type" value="Genomic_DNA"/>
</dbReference>
<dbReference type="InterPro" id="IPR036259">
    <property type="entry name" value="MFS_trans_sf"/>
</dbReference>
<feature type="transmembrane region" description="Helical" evidence="4">
    <location>
        <begin position="182"/>
        <end position="203"/>
    </location>
</feature>
<feature type="transmembrane region" description="Helical" evidence="4">
    <location>
        <begin position="114"/>
        <end position="131"/>
    </location>
</feature>
<dbReference type="InterPro" id="IPR020846">
    <property type="entry name" value="MFS_dom"/>
</dbReference>
<dbReference type="OrthoDB" id="8558006at2"/>
<dbReference type="InterPro" id="IPR011701">
    <property type="entry name" value="MFS"/>
</dbReference>
<dbReference type="PANTHER" id="PTHR23534:SF1">
    <property type="entry name" value="MAJOR FACILITATOR SUPERFAMILY PROTEIN"/>
    <property type="match status" value="1"/>
</dbReference>
<keyword evidence="1 4" id="KW-0812">Transmembrane</keyword>
<feature type="transmembrane region" description="Helical" evidence="4">
    <location>
        <begin position="377"/>
        <end position="400"/>
    </location>
</feature>
<dbReference type="PANTHER" id="PTHR23534">
    <property type="entry name" value="MFS PERMEASE"/>
    <property type="match status" value="1"/>
</dbReference>
<feature type="transmembrane region" description="Helical" evidence="4">
    <location>
        <begin position="261"/>
        <end position="282"/>
    </location>
</feature>
<feature type="transmembrane region" description="Helical" evidence="4">
    <location>
        <begin position="352"/>
        <end position="371"/>
    </location>
</feature>
<gene>
    <name evidence="6" type="ORF">BB934_26975</name>
</gene>
<dbReference type="Pfam" id="PF07690">
    <property type="entry name" value="MFS_1"/>
    <property type="match status" value="2"/>
</dbReference>
<evidence type="ECO:0000256" key="1">
    <source>
        <dbReference type="ARBA" id="ARBA00022692"/>
    </source>
</evidence>
<protein>
    <submittedName>
        <fullName evidence="6">MFS transporter</fullName>
    </submittedName>
</protein>
<organism evidence="6">
    <name type="scientific">Microvirga ossetica</name>
    <dbReference type="NCBI Taxonomy" id="1882682"/>
    <lineage>
        <taxon>Bacteria</taxon>
        <taxon>Pseudomonadati</taxon>
        <taxon>Pseudomonadota</taxon>
        <taxon>Alphaproteobacteria</taxon>
        <taxon>Hyphomicrobiales</taxon>
        <taxon>Methylobacteriaceae</taxon>
        <taxon>Microvirga</taxon>
    </lineage>
</organism>
<feature type="transmembrane region" description="Helical" evidence="4">
    <location>
        <begin position="61"/>
        <end position="83"/>
    </location>
</feature>
<accession>A0A1B2EN63</accession>
<evidence type="ECO:0000256" key="4">
    <source>
        <dbReference type="SAM" id="Phobius"/>
    </source>
</evidence>
<evidence type="ECO:0000256" key="2">
    <source>
        <dbReference type="ARBA" id="ARBA00022989"/>
    </source>
</evidence>
<keyword evidence="2 4" id="KW-1133">Transmembrane helix</keyword>
<dbReference type="GO" id="GO:0022857">
    <property type="term" value="F:transmembrane transporter activity"/>
    <property type="evidence" value="ECO:0007669"/>
    <property type="project" value="InterPro"/>
</dbReference>
<dbReference type="Gene3D" id="1.20.1250.20">
    <property type="entry name" value="MFS general substrate transporter like domains"/>
    <property type="match status" value="1"/>
</dbReference>
<reference evidence="6" key="1">
    <citation type="submission" date="2016-07" db="EMBL/GenBank/DDBJ databases">
        <title>Microvirga ossetica sp. nov. a new species of rhizobia isolated from root nodules of the legume species Vicia alpestris Steven originated from North Ossetia region in the Caucasus.</title>
        <authorList>
            <person name="Safronova V.I."/>
            <person name="Kuznetsova I.G."/>
            <person name="Sazanova A.L."/>
            <person name="Belimov A."/>
            <person name="Andronov E."/>
            <person name="Osledkin Y.S."/>
            <person name="Onishchuk O.P."/>
            <person name="Kurchak O.N."/>
            <person name="Shaposhnikov A.I."/>
            <person name="Willems A."/>
            <person name="Tikhonovich I.A."/>
        </authorList>
    </citation>
    <scope>NUCLEOTIDE SEQUENCE [LARGE SCALE GENOMIC DNA]</scope>
    <source>
        <strain evidence="6">V5/3M</strain>
    </source>
</reference>